<name>A0A919SCN7_9ACTN</name>
<keyword evidence="1" id="KW-0472">Membrane</keyword>
<dbReference type="Pfam" id="PF06197">
    <property type="entry name" value="DUF998"/>
    <property type="match status" value="1"/>
</dbReference>
<dbReference type="AlphaFoldDB" id="A0A919SCN7"/>
<gene>
    <name evidence="2" type="ORF">Aau02nite_35210</name>
</gene>
<evidence type="ECO:0000313" key="2">
    <source>
        <dbReference type="EMBL" id="GIM69218.1"/>
    </source>
</evidence>
<accession>A0A919SCN7</accession>
<organism evidence="2 3">
    <name type="scientific">Actinoplanes auranticolor</name>
    <dbReference type="NCBI Taxonomy" id="47988"/>
    <lineage>
        <taxon>Bacteria</taxon>
        <taxon>Bacillati</taxon>
        <taxon>Actinomycetota</taxon>
        <taxon>Actinomycetes</taxon>
        <taxon>Micromonosporales</taxon>
        <taxon>Micromonosporaceae</taxon>
        <taxon>Actinoplanes</taxon>
    </lineage>
</organism>
<dbReference type="EMBL" id="BOQL01000026">
    <property type="protein sequence ID" value="GIM69218.1"/>
    <property type="molecule type" value="Genomic_DNA"/>
</dbReference>
<evidence type="ECO:0000313" key="3">
    <source>
        <dbReference type="Proteomes" id="UP000681340"/>
    </source>
</evidence>
<keyword evidence="1" id="KW-1133">Transmembrane helix</keyword>
<evidence type="ECO:0008006" key="4">
    <source>
        <dbReference type="Google" id="ProtNLM"/>
    </source>
</evidence>
<dbReference type="Proteomes" id="UP000681340">
    <property type="component" value="Unassembled WGS sequence"/>
</dbReference>
<keyword evidence="1" id="KW-0812">Transmembrane</keyword>
<proteinExistence type="predicted"/>
<dbReference type="InterPro" id="IPR009339">
    <property type="entry name" value="DUF998"/>
</dbReference>
<feature type="transmembrane region" description="Helical" evidence="1">
    <location>
        <begin position="154"/>
        <end position="174"/>
    </location>
</feature>
<protein>
    <recommendedName>
        <fullName evidence="4">DUF998 domain-containing protein</fullName>
    </recommendedName>
</protein>
<keyword evidence="3" id="KW-1185">Reference proteome</keyword>
<feature type="transmembrane region" description="Helical" evidence="1">
    <location>
        <begin position="124"/>
        <end position="142"/>
    </location>
</feature>
<feature type="transmembrane region" description="Helical" evidence="1">
    <location>
        <begin position="52"/>
        <end position="80"/>
    </location>
</feature>
<comment type="caution">
    <text evidence="2">The sequence shown here is derived from an EMBL/GenBank/DDBJ whole genome shotgun (WGS) entry which is preliminary data.</text>
</comment>
<sequence>MARMSAPRWLAIVGAGTVGAAVLVIGLLHVVPPSSAISPYRRTISEYALTEVGVLFNVGVLMLAAGSVATMLAVVGAGLVPRRSAGVAALLTWSVALAVVVYFPKHNWAVGPSFEGTVHRYAGVVAFLSLPIGALLIGRASWSHPRWRGYARWIWGLGLWSSLCFTPIVAAIVAQRWTGVPWWQAIPLGAVERALTLSEVGIVLALAWWAARAAAEDPPVVAQGGAAPAGEAPGMR</sequence>
<evidence type="ECO:0000256" key="1">
    <source>
        <dbReference type="SAM" id="Phobius"/>
    </source>
</evidence>
<feature type="transmembrane region" description="Helical" evidence="1">
    <location>
        <begin position="87"/>
        <end position="104"/>
    </location>
</feature>
<reference evidence="2" key="1">
    <citation type="submission" date="2021-03" db="EMBL/GenBank/DDBJ databases">
        <title>Whole genome shotgun sequence of Actinoplanes auranticolor NBRC 12245.</title>
        <authorList>
            <person name="Komaki H."/>
            <person name="Tamura T."/>
        </authorList>
    </citation>
    <scope>NUCLEOTIDE SEQUENCE</scope>
    <source>
        <strain evidence="2">NBRC 12245</strain>
    </source>
</reference>